<proteinExistence type="predicted"/>
<keyword evidence="2" id="KW-0963">Cytoplasm</keyword>
<feature type="domain" description="RING-type" evidence="8">
    <location>
        <begin position="15"/>
        <end position="60"/>
    </location>
</feature>
<evidence type="ECO:0000256" key="7">
    <source>
        <dbReference type="PROSITE-ProRule" id="PRU00024"/>
    </source>
</evidence>
<evidence type="ECO:0000259" key="8">
    <source>
        <dbReference type="PROSITE" id="PS50089"/>
    </source>
</evidence>
<evidence type="ECO:0000256" key="6">
    <source>
        <dbReference type="ARBA" id="ARBA00023054"/>
    </source>
</evidence>
<organism evidence="10">
    <name type="scientific">Equus asinus asinus</name>
    <dbReference type="NCBI Taxonomy" id="83772"/>
    <lineage>
        <taxon>Eukaryota</taxon>
        <taxon>Metazoa</taxon>
        <taxon>Chordata</taxon>
        <taxon>Craniata</taxon>
        <taxon>Vertebrata</taxon>
        <taxon>Euteleostomi</taxon>
        <taxon>Mammalia</taxon>
        <taxon>Eutheria</taxon>
        <taxon>Laurasiatheria</taxon>
        <taxon>Perissodactyla</taxon>
        <taxon>Equidae</taxon>
        <taxon>Equus</taxon>
    </lineage>
</organism>
<comment type="subcellular location">
    <subcellularLocation>
        <location evidence="1">Cytoplasm</location>
    </subcellularLocation>
</comment>
<dbReference type="Pfam" id="PF13445">
    <property type="entry name" value="zf-RING_UBOX"/>
    <property type="match status" value="1"/>
</dbReference>
<accession>A0A8C4L0K0</accession>
<protein>
    <submittedName>
        <fullName evidence="10">Uncharacterized protein</fullName>
    </submittedName>
</protein>
<dbReference type="OMA" id="VERYNAF"/>
<feature type="domain" description="B box-type" evidence="9">
    <location>
        <begin position="92"/>
        <end position="133"/>
    </location>
</feature>
<dbReference type="InterPro" id="IPR050143">
    <property type="entry name" value="TRIM/RBCC"/>
</dbReference>
<dbReference type="PROSITE" id="PS00518">
    <property type="entry name" value="ZF_RING_1"/>
    <property type="match status" value="1"/>
</dbReference>
<dbReference type="InterPro" id="IPR027370">
    <property type="entry name" value="Znf-RING_euk"/>
</dbReference>
<dbReference type="InterPro" id="IPR013083">
    <property type="entry name" value="Znf_RING/FYVE/PHD"/>
</dbReference>
<keyword evidence="4 7" id="KW-0863">Zinc-finger</keyword>
<evidence type="ECO:0000256" key="3">
    <source>
        <dbReference type="ARBA" id="ARBA00022723"/>
    </source>
</evidence>
<dbReference type="GO" id="GO:0008270">
    <property type="term" value="F:zinc ion binding"/>
    <property type="evidence" value="ECO:0007669"/>
    <property type="project" value="UniProtKB-KW"/>
</dbReference>
<dbReference type="Gene3D" id="3.30.40.10">
    <property type="entry name" value="Zinc/RING finger domain, C3HC4 (zinc finger)"/>
    <property type="match status" value="1"/>
</dbReference>
<dbReference type="PROSITE" id="PS50089">
    <property type="entry name" value="ZF_RING_2"/>
    <property type="match status" value="1"/>
</dbReference>
<dbReference type="Ensembl" id="ENSEAST00005002112.1">
    <property type="protein sequence ID" value="ENSEASP00005001909.1"/>
    <property type="gene ID" value="ENSEASG00005001502.1"/>
</dbReference>
<dbReference type="SUPFAM" id="SSF57845">
    <property type="entry name" value="B-box zinc-binding domain"/>
    <property type="match status" value="1"/>
</dbReference>
<dbReference type="Gene3D" id="3.30.160.60">
    <property type="entry name" value="Classic Zinc Finger"/>
    <property type="match status" value="1"/>
</dbReference>
<keyword evidence="3" id="KW-0479">Metal-binding</keyword>
<keyword evidence="6" id="KW-0175">Coiled coil</keyword>
<reference evidence="10" key="1">
    <citation type="submission" date="2023-03" db="UniProtKB">
        <authorList>
            <consortium name="Ensembl"/>
        </authorList>
    </citation>
    <scope>IDENTIFICATION</scope>
</reference>
<dbReference type="InterPro" id="IPR000315">
    <property type="entry name" value="Znf_B-box"/>
</dbReference>
<keyword evidence="5" id="KW-0862">Zinc</keyword>
<dbReference type="GO" id="GO:0005737">
    <property type="term" value="C:cytoplasm"/>
    <property type="evidence" value="ECO:0007669"/>
    <property type="project" value="UniProtKB-SubCell"/>
</dbReference>
<name>A0A8C4L0K0_EQUAS</name>
<evidence type="ECO:0000256" key="4">
    <source>
        <dbReference type="ARBA" id="ARBA00022771"/>
    </source>
</evidence>
<dbReference type="FunFam" id="3.30.40.10:FF:000144">
    <property type="entry name" value="Tripartite motif-containing 5 (Predicted)"/>
    <property type="match status" value="1"/>
</dbReference>
<dbReference type="PROSITE" id="PS50119">
    <property type="entry name" value="ZF_BBOX"/>
    <property type="match status" value="1"/>
</dbReference>
<dbReference type="SMART" id="SM00184">
    <property type="entry name" value="RING"/>
    <property type="match status" value="1"/>
</dbReference>
<dbReference type="SMART" id="SM00336">
    <property type="entry name" value="BBOX"/>
    <property type="match status" value="1"/>
</dbReference>
<sequence length="209" mass="23216">MASGILVNIKEEVTCPICLELLTEPLSLDCGHSFCQACITAKNKESKIDQGGEGSCPVCRITYQPVNMRPNRHVANIVERLKEVRTSPHQWQKGALCENHGEKLHLFCKECEKAICKLCVMSPEHNSHQICFMEEAVMEIQVGPRVGNIVIKVICSFFLSYFITLVIKGLKTRSHGEKLLFSLLAPPEPSGTRQPAAEILPAFQKASRG</sequence>
<dbReference type="SUPFAM" id="SSF57850">
    <property type="entry name" value="RING/U-box"/>
    <property type="match status" value="1"/>
</dbReference>
<evidence type="ECO:0000259" key="9">
    <source>
        <dbReference type="PROSITE" id="PS50119"/>
    </source>
</evidence>
<dbReference type="InterPro" id="IPR001841">
    <property type="entry name" value="Znf_RING"/>
</dbReference>
<dbReference type="CDD" id="cd16591">
    <property type="entry name" value="RING-HC_TRIM5-like_C-IV"/>
    <property type="match status" value="1"/>
</dbReference>
<evidence type="ECO:0000313" key="10">
    <source>
        <dbReference type="Ensembl" id="ENSEASP00005001909.1"/>
    </source>
</evidence>
<dbReference type="PANTHER" id="PTHR24103">
    <property type="entry name" value="E3 UBIQUITIN-PROTEIN LIGASE TRIM"/>
    <property type="match status" value="1"/>
</dbReference>
<evidence type="ECO:0000256" key="1">
    <source>
        <dbReference type="ARBA" id="ARBA00004496"/>
    </source>
</evidence>
<evidence type="ECO:0000256" key="5">
    <source>
        <dbReference type="ARBA" id="ARBA00022833"/>
    </source>
</evidence>
<dbReference type="Pfam" id="PF00643">
    <property type="entry name" value="zf-B_box"/>
    <property type="match status" value="1"/>
</dbReference>
<dbReference type="AlphaFoldDB" id="A0A8C4L0K0"/>
<dbReference type="InterPro" id="IPR017907">
    <property type="entry name" value="Znf_RING_CS"/>
</dbReference>
<evidence type="ECO:0000256" key="2">
    <source>
        <dbReference type="ARBA" id="ARBA00022490"/>
    </source>
</evidence>